<keyword evidence="6" id="KW-1185">Reference proteome</keyword>
<evidence type="ECO:0000256" key="2">
    <source>
        <dbReference type="ARBA" id="ARBA00023004"/>
    </source>
</evidence>
<comment type="similarity">
    <text evidence="3">Belongs to the iron/ascorbate-dependent oxidoreductase family.</text>
</comment>
<dbReference type="GO" id="GO:0016491">
    <property type="term" value="F:oxidoreductase activity"/>
    <property type="evidence" value="ECO:0007669"/>
    <property type="project" value="UniProtKB-KW"/>
</dbReference>
<dbReference type="Pfam" id="PF03171">
    <property type="entry name" value="2OG-FeII_Oxy"/>
    <property type="match status" value="1"/>
</dbReference>
<evidence type="ECO:0000313" key="6">
    <source>
        <dbReference type="Proteomes" id="UP001457282"/>
    </source>
</evidence>
<feature type="domain" description="Fe2OG dioxygenase" evidence="4">
    <location>
        <begin position="182"/>
        <end position="281"/>
    </location>
</feature>
<accession>A0AAW1XNK9</accession>
<keyword evidence="3" id="KW-0560">Oxidoreductase</keyword>
<dbReference type="PROSITE" id="PS51471">
    <property type="entry name" value="FE2OG_OXY"/>
    <property type="match status" value="1"/>
</dbReference>
<evidence type="ECO:0000256" key="3">
    <source>
        <dbReference type="RuleBase" id="RU003682"/>
    </source>
</evidence>
<dbReference type="InterPro" id="IPR005123">
    <property type="entry name" value="Oxoglu/Fe-dep_dioxygenase_dom"/>
</dbReference>
<dbReference type="Proteomes" id="UP001457282">
    <property type="component" value="Unassembled WGS sequence"/>
</dbReference>
<name>A0AAW1XNK9_RUBAR</name>
<sequence length="331" mass="37845">MDFEPPFQGACKSFLQNTTKINKHPEVEECELPVIDLSHLNFDPMNREKCINEIAEAASQWGFFQVVNHGISQEVLNSIKDEQKKVFHQPYTKKIAQSFLNLSPNSYRWGNPQATCLRQFSWSEAFHISMADIPSMNEHKSLRSTIEAFVKNVSDLAKSLAEILAQPLGIESSYFKENCPPRTSFLRLNRYSPCPFSSQVLGLCSHTDTAFLTIVHQDEVHGLELFHGGRWIGVKPNPEALVVNIGDLFEALSNGIYKSIKHRVVTNQEVERFSVAYFYCPSFDAVIQSRSTTDPAVYKRFTLREFKHQTQRDVEELGEKVGLSRFSFDRK</sequence>
<dbReference type="AlphaFoldDB" id="A0AAW1XNK9"/>
<dbReference type="SUPFAM" id="SSF51197">
    <property type="entry name" value="Clavaminate synthase-like"/>
    <property type="match status" value="1"/>
</dbReference>
<proteinExistence type="inferred from homology"/>
<dbReference type="InterPro" id="IPR027443">
    <property type="entry name" value="IPNS-like_sf"/>
</dbReference>
<evidence type="ECO:0000259" key="4">
    <source>
        <dbReference type="PROSITE" id="PS51471"/>
    </source>
</evidence>
<dbReference type="InterPro" id="IPR026992">
    <property type="entry name" value="DIOX_N"/>
</dbReference>
<organism evidence="5 6">
    <name type="scientific">Rubus argutus</name>
    <name type="common">Southern blackberry</name>
    <dbReference type="NCBI Taxonomy" id="59490"/>
    <lineage>
        <taxon>Eukaryota</taxon>
        <taxon>Viridiplantae</taxon>
        <taxon>Streptophyta</taxon>
        <taxon>Embryophyta</taxon>
        <taxon>Tracheophyta</taxon>
        <taxon>Spermatophyta</taxon>
        <taxon>Magnoliopsida</taxon>
        <taxon>eudicotyledons</taxon>
        <taxon>Gunneridae</taxon>
        <taxon>Pentapetalae</taxon>
        <taxon>rosids</taxon>
        <taxon>fabids</taxon>
        <taxon>Rosales</taxon>
        <taxon>Rosaceae</taxon>
        <taxon>Rosoideae</taxon>
        <taxon>Rosoideae incertae sedis</taxon>
        <taxon>Rubus</taxon>
    </lineage>
</organism>
<keyword evidence="1 3" id="KW-0479">Metal-binding</keyword>
<evidence type="ECO:0000256" key="1">
    <source>
        <dbReference type="ARBA" id="ARBA00022723"/>
    </source>
</evidence>
<dbReference type="GO" id="GO:0046872">
    <property type="term" value="F:metal ion binding"/>
    <property type="evidence" value="ECO:0007669"/>
    <property type="project" value="UniProtKB-KW"/>
</dbReference>
<dbReference type="InterPro" id="IPR044861">
    <property type="entry name" value="IPNS-like_FE2OG_OXY"/>
</dbReference>
<comment type="caution">
    <text evidence="5">The sequence shown here is derived from an EMBL/GenBank/DDBJ whole genome shotgun (WGS) entry which is preliminary data.</text>
</comment>
<dbReference type="EMBL" id="JBEDUW010000003">
    <property type="protein sequence ID" value="KAK9938382.1"/>
    <property type="molecule type" value="Genomic_DNA"/>
</dbReference>
<dbReference type="InterPro" id="IPR050231">
    <property type="entry name" value="Iron_ascorbate_oxido_reductase"/>
</dbReference>
<keyword evidence="2 3" id="KW-0408">Iron</keyword>
<evidence type="ECO:0000313" key="5">
    <source>
        <dbReference type="EMBL" id="KAK9938382.1"/>
    </source>
</evidence>
<dbReference type="Pfam" id="PF14226">
    <property type="entry name" value="DIOX_N"/>
    <property type="match status" value="1"/>
</dbReference>
<dbReference type="Gene3D" id="2.60.120.330">
    <property type="entry name" value="B-lactam Antibiotic, Isopenicillin N Synthase, Chain"/>
    <property type="match status" value="1"/>
</dbReference>
<gene>
    <name evidence="5" type="ORF">M0R45_015125</name>
</gene>
<reference evidence="5 6" key="1">
    <citation type="journal article" date="2023" name="G3 (Bethesda)">
        <title>A chromosome-length genome assembly and annotation of blackberry (Rubus argutus, cv. 'Hillquist').</title>
        <authorList>
            <person name="Bruna T."/>
            <person name="Aryal R."/>
            <person name="Dudchenko O."/>
            <person name="Sargent D.J."/>
            <person name="Mead D."/>
            <person name="Buti M."/>
            <person name="Cavallini A."/>
            <person name="Hytonen T."/>
            <person name="Andres J."/>
            <person name="Pham M."/>
            <person name="Weisz D."/>
            <person name="Mascagni F."/>
            <person name="Usai G."/>
            <person name="Natali L."/>
            <person name="Bassil N."/>
            <person name="Fernandez G.E."/>
            <person name="Lomsadze A."/>
            <person name="Armour M."/>
            <person name="Olukolu B."/>
            <person name="Poorten T."/>
            <person name="Britton C."/>
            <person name="Davik J."/>
            <person name="Ashrafi H."/>
            <person name="Aiden E.L."/>
            <person name="Borodovsky M."/>
            <person name="Worthington M."/>
        </authorList>
    </citation>
    <scope>NUCLEOTIDE SEQUENCE [LARGE SCALE GENOMIC DNA]</scope>
    <source>
        <strain evidence="5">PI 553951</strain>
    </source>
</reference>
<dbReference type="PANTHER" id="PTHR47990">
    <property type="entry name" value="2-OXOGLUTARATE (2OG) AND FE(II)-DEPENDENT OXYGENASE SUPERFAMILY PROTEIN-RELATED"/>
    <property type="match status" value="1"/>
</dbReference>
<protein>
    <recommendedName>
        <fullName evidence="4">Fe2OG dioxygenase domain-containing protein</fullName>
    </recommendedName>
</protein>